<gene>
    <name evidence="3" type="ORF">ACI76L_09420</name>
</gene>
<accession>A0ABW8QD13</accession>
<feature type="chain" id="PRO_5047189061" evidence="2">
    <location>
        <begin position="19"/>
        <end position="977"/>
    </location>
</feature>
<evidence type="ECO:0000256" key="2">
    <source>
        <dbReference type="SAM" id="SignalP"/>
    </source>
</evidence>
<protein>
    <submittedName>
        <fullName evidence="3">Reprolysin-like metallopeptidase</fullName>
    </submittedName>
</protein>
<evidence type="ECO:0000256" key="1">
    <source>
        <dbReference type="SAM" id="MobiDB-lite"/>
    </source>
</evidence>
<dbReference type="InterPro" id="IPR033489">
    <property type="entry name" value="RBBP6"/>
</dbReference>
<dbReference type="RefSeq" id="WP_405254589.1">
    <property type="nucleotide sequence ID" value="NZ_JBJGWE010000006.1"/>
</dbReference>
<keyword evidence="4" id="KW-1185">Reference proteome</keyword>
<name>A0ABW8QD13_9FLAO</name>
<dbReference type="Pfam" id="PF13585">
    <property type="entry name" value="CHU_C"/>
    <property type="match status" value="1"/>
</dbReference>
<feature type="compositionally biased region" description="Acidic residues" evidence="1">
    <location>
        <begin position="720"/>
        <end position="731"/>
    </location>
</feature>
<dbReference type="PANTHER" id="PTHR15439:SF0">
    <property type="entry name" value="CELL DIVISION CYCLE AND APOPTOSIS REGULATOR PROTEIN 1-RELATED"/>
    <property type="match status" value="1"/>
</dbReference>
<reference evidence="3 4" key="1">
    <citation type="journal article" date="2016" name="Sci. Rep.">
        <title>Whole genome sequencing identifies a novel species of the genus Capnocytophaga isolated from dog and cat bite wounds in humans.</title>
        <authorList>
            <person name="Zangenah S."/>
            <person name="Abbasi N."/>
            <person name="Andersson A.F."/>
            <person name="Bergman P."/>
        </authorList>
    </citation>
    <scope>NUCLEOTIDE SEQUENCE [LARGE SCALE GENOMIC DNA]</scope>
    <source>
        <strain evidence="3 4">W5</strain>
    </source>
</reference>
<evidence type="ECO:0000313" key="3">
    <source>
        <dbReference type="EMBL" id="MFK8294002.1"/>
    </source>
</evidence>
<organism evidence="3 4">
    <name type="scientific">Capnocytophaga stomatis</name>
    <dbReference type="NCBI Taxonomy" id="1848904"/>
    <lineage>
        <taxon>Bacteria</taxon>
        <taxon>Pseudomonadati</taxon>
        <taxon>Bacteroidota</taxon>
        <taxon>Flavobacteriia</taxon>
        <taxon>Flavobacteriales</taxon>
        <taxon>Flavobacteriaceae</taxon>
        <taxon>Capnocytophaga</taxon>
    </lineage>
</organism>
<comment type="caution">
    <text evidence="3">The sequence shown here is derived from an EMBL/GenBank/DDBJ whole genome shotgun (WGS) entry which is preliminary data.</text>
</comment>
<feature type="region of interest" description="Disordered" evidence="1">
    <location>
        <begin position="715"/>
        <end position="869"/>
    </location>
</feature>
<proteinExistence type="predicted"/>
<dbReference type="PANTHER" id="PTHR15439">
    <property type="entry name" value="RETINOBLASTOMA-BINDING PROTEIN 6"/>
    <property type="match status" value="1"/>
</dbReference>
<dbReference type="Proteomes" id="UP001622370">
    <property type="component" value="Unassembled WGS sequence"/>
</dbReference>
<dbReference type="Pfam" id="PF13688">
    <property type="entry name" value="Reprolysin_5"/>
    <property type="match status" value="1"/>
</dbReference>
<keyword evidence="2" id="KW-0732">Signal</keyword>
<dbReference type="InterPro" id="IPR024079">
    <property type="entry name" value="MetalloPept_cat_dom_sf"/>
</dbReference>
<dbReference type="SUPFAM" id="SSF55486">
    <property type="entry name" value="Metalloproteases ('zincins'), catalytic domain"/>
    <property type="match status" value="1"/>
</dbReference>
<dbReference type="EMBL" id="JBJGWJ010000006">
    <property type="protein sequence ID" value="MFK8294002.1"/>
    <property type="molecule type" value="Genomic_DNA"/>
</dbReference>
<evidence type="ECO:0000313" key="4">
    <source>
        <dbReference type="Proteomes" id="UP001622370"/>
    </source>
</evidence>
<feature type="signal peptide" evidence="2">
    <location>
        <begin position="1"/>
        <end position="18"/>
    </location>
</feature>
<dbReference type="Gene3D" id="3.40.390.10">
    <property type="entry name" value="Collagenase (Catalytic Domain)"/>
    <property type="match status" value="1"/>
</dbReference>
<sequence length="977" mass="110021">MKYKLTIALFIVCQWLFAQESFKTSLRASDVATFFLQGKETFRWELPISRHEKQALLWQQRITPFTQTENIRTFVGYEQTDFRAVISISNGNIFGNVFTEKGELRIETSNDGFLTLHRDVAPECGLCCQSSENASLTARPMASEESTQTPKTIVKPVPDDNVLRVYRLALPVAYNFFKTQFQSDIQRVKAFWATAQAGLNEIYMRDVGVRFELVNDERLILDTPEKEVFNNVGSNYIISVATNEINKLIGSTSYDMGLFLSQTTATAHGLAYKSFGYFNKNKASATVASTDLRAIAHELGHLFGASHVHEQASNTSGYSHKTETGLGQSVMGYGTPQNFFSLVSLVDMRTELLGIPYYTNTYRNKTAGKKTVAPNYDNFPLGIKTASRAPKLNPSSVKESYKIPPSTFFAFNIGASHPDKNQLLYMAHPADKAINRVSRAKFHTHKPSEHSRIAFEEVYGSSGYLETPFHTAVGNRFTFLIGVSTGKEAHLRPDEVVRYDTRTSQIEIVDAKPFRITSPLKILYNGGEKFTLRWEADPKVFAGTRVRIVLSDDFGKTFNYTLAENTENDGECELVMPHTSFGSVAYKNNTRRVRAGVIKVEVIDHIAYALSVINPLDNTGRFAGGFELDPATEITFTDVPQSRVVLPFESEIPLKHEVKATTQCRNKAIDLIFEEYIDENTSQYSKVVTRQWTAKDKCGKESSFVQLIYVEKQEESFKEEIEDDNQEEDSDSQNNSSDGERGNSDSQNNSSDEERGNSDNQNNSSDGERGNSDSQNNSSDEERGRSDSQNDSSDEERGNSDSQNNSSDEERGNSDSQNNSSDEERGRSDSQNNSSDEERGRSDSQNNSSDGERGNSDSQNSLHDNKNIFDINRPKSENVEWIVYNGVSAEVSSENYLKIEPIDRYTDLHIEIFNELGQKVFQAKDYQRKGDVFRGYANVKGVVGKGKRLPSGTYFYVLKYKNQDKKMHQKSGYLYVR</sequence>